<dbReference type="InterPro" id="IPR016181">
    <property type="entry name" value="Acyl_CoA_acyltransferase"/>
</dbReference>
<keyword evidence="2" id="KW-0012">Acyltransferase</keyword>
<dbReference type="AlphaFoldDB" id="A0A9X4RFN5"/>
<evidence type="ECO:0000256" key="2">
    <source>
        <dbReference type="ARBA" id="ARBA00023315"/>
    </source>
</evidence>
<proteinExistence type="predicted"/>
<organism evidence="4 5">
    <name type="scientific">Speluncibacter jeojiensis</name>
    <dbReference type="NCBI Taxonomy" id="2710754"/>
    <lineage>
        <taxon>Bacteria</taxon>
        <taxon>Bacillati</taxon>
        <taxon>Actinomycetota</taxon>
        <taxon>Actinomycetes</taxon>
        <taxon>Mycobacteriales</taxon>
        <taxon>Speluncibacteraceae</taxon>
        <taxon>Speluncibacter</taxon>
    </lineage>
</organism>
<keyword evidence="5" id="KW-1185">Reference proteome</keyword>
<dbReference type="RefSeq" id="WP_332520711.1">
    <property type="nucleotide sequence ID" value="NZ_JANRHA010000017.1"/>
</dbReference>
<dbReference type="SUPFAM" id="SSF55729">
    <property type="entry name" value="Acyl-CoA N-acyltransferases (Nat)"/>
    <property type="match status" value="1"/>
</dbReference>
<dbReference type="PROSITE" id="PS51186">
    <property type="entry name" value="GNAT"/>
    <property type="match status" value="1"/>
</dbReference>
<evidence type="ECO:0000259" key="3">
    <source>
        <dbReference type="PROSITE" id="PS51186"/>
    </source>
</evidence>
<feature type="domain" description="N-acetyltransferase" evidence="3">
    <location>
        <begin position="1"/>
        <end position="149"/>
    </location>
</feature>
<dbReference type="InterPro" id="IPR050832">
    <property type="entry name" value="Bact_Acetyltransf"/>
</dbReference>
<dbReference type="GO" id="GO:0016747">
    <property type="term" value="F:acyltransferase activity, transferring groups other than amino-acyl groups"/>
    <property type="evidence" value="ECO:0007669"/>
    <property type="project" value="InterPro"/>
</dbReference>
<dbReference type="PANTHER" id="PTHR43877:SF2">
    <property type="entry name" value="AMINOALKYLPHOSPHONATE N-ACETYLTRANSFERASE-RELATED"/>
    <property type="match status" value="1"/>
</dbReference>
<dbReference type="Proteomes" id="UP001152755">
    <property type="component" value="Unassembled WGS sequence"/>
</dbReference>
<dbReference type="EMBL" id="JANRHA010000017">
    <property type="protein sequence ID" value="MDG3016804.1"/>
    <property type="molecule type" value="Genomic_DNA"/>
</dbReference>
<reference evidence="4" key="1">
    <citation type="submission" date="2022-08" db="EMBL/GenBank/DDBJ databases">
        <title>Genome analysis of Corynebacteriales strain.</title>
        <authorList>
            <person name="Lee S.D."/>
        </authorList>
    </citation>
    <scope>NUCLEOTIDE SEQUENCE</scope>
    <source>
        <strain evidence="4">D3-21</strain>
    </source>
</reference>
<evidence type="ECO:0000256" key="1">
    <source>
        <dbReference type="ARBA" id="ARBA00022679"/>
    </source>
</evidence>
<dbReference type="Pfam" id="PF00583">
    <property type="entry name" value="Acetyltransf_1"/>
    <property type="match status" value="1"/>
</dbReference>
<name>A0A9X4RFN5_9ACTN</name>
<dbReference type="Gene3D" id="3.40.630.30">
    <property type="match status" value="1"/>
</dbReference>
<protein>
    <submittedName>
        <fullName evidence="4">GNAT family N-acetyltransferase</fullName>
    </submittedName>
</protein>
<comment type="caution">
    <text evidence="4">The sequence shown here is derived from an EMBL/GenBank/DDBJ whole genome shotgun (WGS) entry which is preliminary data.</text>
</comment>
<evidence type="ECO:0000313" key="4">
    <source>
        <dbReference type="EMBL" id="MDG3016804.1"/>
    </source>
</evidence>
<keyword evidence="1" id="KW-0808">Transferase</keyword>
<dbReference type="InterPro" id="IPR000182">
    <property type="entry name" value="GNAT_dom"/>
</dbReference>
<dbReference type="PANTHER" id="PTHR43877">
    <property type="entry name" value="AMINOALKYLPHOSPHONATE N-ACETYLTRANSFERASE-RELATED-RELATED"/>
    <property type="match status" value="1"/>
</dbReference>
<dbReference type="CDD" id="cd04301">
    <property type="entry name" value="NAT_SF"/>
    <property type="match status" value="1"/>
</dbReference>
<sequence>MTTEAIEHARTDDDVRACFLLFRELRPFLDEETFLSRWRRQREERYELVYVRDGDGQIVAAAGFREMTTMAWGHVLYLDDLIALPSHRGRGLGSLLLRFLQDETVRRGCDQLHLDTGYTRHAAHRSYLRNGFDIVCHHMAWEPPADSRG</sequence>
<gene>
    <name evidence="4" type="ORF">NVS88_19815</name>
</gene>
<evidence type="ECO:0000313" key="5">
    <source>
        <dbReference type="Proteomes" id="UP001152755"/>
    </source>
</evidence>
<accession>A0A9X4RFN5</accession>